<evidence type="ECO:0000256" key="1">
    <source>
        <dbReference type="SAM" id="Phobius"/>
    </source>
</evidence>
<dbReference type="EMBL" id="MFLK01000040">
    <property type="protein sequence ID" value="OGG65638.1"/>
    <property type="molecule type" value="Genomic_DNA"/>
</dbReference>
<sequence>MQPLSKLKRRLYLYGLISVFILCLPVVLLYANGYRFKSGAGFVRTGSVIITVAEGGAIVSLDGEEVGTSGFLRHNFYVDNLAPGKHQVVVLREGDREWRRTLTVEQELVTDAQAFLVPMSIVPAPLVDSAKAPTSTTTTPHATYESYRTAFLPPKKAATSTPVVALHNPESEGLSVDDGNVLVRWTDAGIVPPSRYCPSPSVCVALIPVESGQQNTARAEFFRGGVVYATKEGGVFLSEIDIRPEPLTVPLYPVRGADFRIVDGHLIVKDGTALYEITGL</sequence>
<proteinExistence type="predicted"/>
<accession>A0A1F6DW44</accession>
<organism evidence="3 4">
    <name type="scientific">Candidatus Kaiserbacteria bacterium RIFCSPHIGHO2_02_FULL_55_20</name>
    <dbReference type="NCBI Taxonomy" id="1798497"/>
    <lineage>
        <taxon>Bacteria</taxon>
        <taxon>Candidatus Kaiseribacteriota</taxon>
    </lineage>
</organism>
<dbReference type="Pfam" id="PF08308">
    <property type="entry name" value="PEGA"/>
    <property type="match status" value="1"/>
</dbReference>
<protein>
    <recommendedName>
        <fullName evidence="2">PEGA domain-containing protein</fullName>
    </recommendedName>
</protein>
<gene>
    <name evidence="3" type="ORF">A3D71_02905</name>
</gene>
<keyword evidence="1" id="KW-1133">Transmembrane helix</keyword>
<name>A0A1F6DW44_9BACT</name>
<dbReference type="Proteomes" id="UP000177652">
    <property type="component" value="Unassembled WGS sequence"/>
</dbReference>
<feature type="transmembrane region" description="Helical" evidence="1">
    <location>
        <begin position="12"/>
        <end position="31"/>
    </location>
</feature>
<evidence type="ECO:0000259" key="2">
    <source>
        <dbReference type="Pfam" id="PF08308"/>
    </source>
</evidence>
<dbReference type="InterPro" id="IPR013229">
    <property type="entry name" value="PEGA"/>
</dbReference>
<dbReference type="AlphaFoldDB" id="A0A1F6DW44"/>
<keyword evidence="1" id="KW-0472">Membrane</keyword>
<feature type="domain" description="PEGA" evidence="2">
    <location>
        <begin position="46"/>
        <end position="113"/>
    </location>
</feature>
<dbReference type="STRING" id="1798497.A3D71_02905"/>
<reference evidence="3 4" key="1">
    <citation type="journal article" date="2016" name="Nat. Commun.">
        <title>Thousands of microbial genomes shed light on interconnected biogeochemical processes in an aquifer system.</title>
        <authorList>
            <person name="Anantharaman K."/>
            <person name="Brown C.T."/>
            <person name="Hug L.A."/>
            <person name="Sharon I."/>
            <person name="Castelle C.J."/>
            <person name="Probst A.J."/>
            <person name="Thomas B.C."/>
            <person name="Singh A."/>
            <person name="Wilkins M.J."/>
            <person name="Karaoz U."/>
            <person name="Brodie E.L."/>
            <person name="Williams K.H."/>
            <person name="Hubbard S.S."/>
            <person name="Banfield J.F."/>
        </authorList>
    </citation>
    <scope>NUCLEOTIDE SEQUENCE [LARGE SCALE GENOMIC DNA]</scope>
</reference>
<keyword evidence="1" id="KW-0812">Transmembrane</keyword>
<evidence type="ECO:0000313" key="3">
    <source>
        <dbReference type="EMBL" id="OGG65638.1"/>
    </source>
</evidence>
<evidence type="ECO:0000313" key="4">
    <source>
        <dbReference type="Proteomes" id="UP000177652"/>
    </source>
</evidence>
<comment type="caution">
    <text evidence="3">The sequence shown here is derived from an EMBL/GenBank/DDBJ whole genome shotgun (WGS) entry which is preliminary data.</text>
</comment>